<evidence type="ECO:0000256" key="8">
    <source>
        <dbReference type="ARBA" id="ARBA00032554"/>
    </source>
</evidence>
<dbReference type="KEGG" id="agv:OJF2_56030"/>
<dbReference type="SUPFAM" id="SSF54211">
    <property type="entry name" value="Ribosomal protein S5 domain 2-like"/>
    <property type="match status" value="1"/>
</dbReference>
<dbReference type="GO" id="GO:0016114">
    <property type="term" value="P:terpenoid biosynthetic process"/>
    <property type="evidence" value="ECO:0007669"/>
    <property type="project" value="UniProtKB-UniRule"/>
</dbReference>
<dbReference type="HAMAP" id="MF_00061">
    <property type="entry name" value="IspE"/>
    <property type="match status" value="1"/>
</dbReference>
<evidence type="ECO:0000313" key="13">
    <source>
        <dbReference type="Proteomes" id="UP000324233"/>
    </source>
</evidence>
<dbReference type="NCBIfam" id="TIGR00154">
    <property type="entry name" value="ispE"/>
    <property type="match status" value="1"/>
</dbReference>
<protein>
    <recommendedName>
        <fullName evidence="3 9">4-diphosphocytidyl-2-C-methyl-D-erythritol kinase</fullName>
        <shortName evidence="9">CMK</shortName>
        <ecNumber evidence="2 9">2.7.1.148</ecNumber>
    </recommendedName>
    <alternativeName>
        <fullName evidence="8 9">4-(cytidine-5'-diphospho)-2-C-methyl-D-erythritol kinase</fullName>
    </alternativeName>
</protein>
<keyword evidence="13" id="KW-1185">Reference proteome</keyword>
<keyword evidence="9" id="KW-0414">Isoprene biosynthesis</keyword>
<organism evidence="12 13">
    <name type="scientific">Aquisphaera giovannonii</name>
    <dbReference type="NCBI Taxonomy" id="406548"/>
    <lineage>
        <taxon>Bacteria</taxon>
        <taxon>Pseudomonadati</taxon>
        <taxon>Planctomycetota</taxon>
        <taxon>Planctomycetia</taxon>
        <taxon>Isosphaerales</taxon>
        <taxon>Isosphaeraceae</taxon>
        <taxon>Aquisphaera</taxon>
    </lineage>
</organism>
<keyword evidence="6 9" id="KW-0418">Kinase</keyword>
<dbReference type="GO" id="GO:0050515">
    <property type="term" value="F:4-(cytidine 5'-diphospho)-2-C-methyl-D-erythritol kinase activity"/>
    <property type="evidence" value="ECO:0007669"/>
    <property type="project" value="UniProtKB-UniRule"/>
</dbReference>
<dbReference type="UniPathway" id="UPA00056">
    <property type="reaction ID" value="UER00094"/>
</dbReference>
<evidence type="ECO:0000256" key="4">
    <source>
        <dbReference type="ARBA" id="ARBA00022679"/>
    </source>
</evidence>
<dbReference type="InterPro" id="IPR014721">
    <property type="entry name" value="Ribsml_uS5_D2-typ_fold_subgr"/>
</dbReference>
<dbReference type="RefSeq" id="WP_148596633.1">
    <property type="nucleotide sequence ID" value="NZ_CP042997.1"/>
</dbReference>
<sequence length="292" mass="30987">MIVRPIDGGVEVLAPAKLNLFLEVLSRRPDGYHEIESLMVSVNLHDTLIVREEASEDIILECDDPELPTGGDNLVVKAAERLRAAAGIRRGARMTLKKVIPARAGLGGGSSDASAALVALDRIWDLGTPPDRLDAVAGEVGSDVPFFLHAPSAVCRGRGERVEAVTLGRPFHFVLVAPEVGLSTAEVYHALRPPETPRPIGPVLEALDGEDPAPLGRSLFNRLQPVAEAMRPELARVRDALAGLDPPLDGSLMSGSGSAYFGLCRDLDAAERAADNLKPLGLGWVRVVTCGP</sequence>
<evidence type="ECO:0000256" key="6">
    <source>
        <dbReference type="ARBA" id="ARBA00022777"/>
    </source>
</evidence>
<dbReference type="InterPro" id="IPR036554">
    <property type="entry name" value="GHMP_kinase_C_sf"/>
</dbReference>
<comment type="pathway">
    <text evidence="9">Isoprenoid biosynthesis; isopentenyl diphosphate biosynthesis via DXP pathway; isopentenyl diphosphate from 1-deoxy-D-xylulose 5-phosphate: step 3/6.</text>
</comment>
<dbReference type="PANTHER" id="PTHR43527">
    <property type="entry name" value="4-DIPHOSPHOCYTIDYL-2-C-METHYL-D-ERYTHRITOL KINASE, CHLOROPLASTIC"/>
    <property type="match status" value="1"/>
</dbReference>
<dbReference type="EMBL" id="CP042997">
    <property type="protein sequence ID" value="QEH37018.1"/>
    <property type="molecule type" value="Genomic_DNA"/>
</dbReference>
<evidence type="ECO:0000256" key="7">
    <source>
        <dbReference type="ARBA" id="ARBA00022840"/>
    </source>
</evidence>
<dbReference type="Gene3D" id="3.30.70.890">
    <property type="entry name" value="GHMP kinase, C-terminal domain"/>
    <property type="match status" value="1"/>
</dbReference>
<name>A0A5B9W8R4_9BACT</name>
<evidence type="ECO:0000256" key="1">
    <source>
        <dbReference type="ARBA" id="ARBA00009684"/>
    </source>
</evidence>
<dbReference type="GO" id="GO:0005524">
    <property type="term" value="F:ATP binding"/>
    <property type="evidence" value="ECO:0007669"/>
    <property type="project" value="UniProtKB-UniRule"/>
</dbReference>
<dbReference type="Proteomes" id="UP000324233">
    <property type="component" value="Chromosome"/>
</dbReference>
<dbReference type="InterPro" id="IPR006204">
    <property type="entry name" value="GHMP_kinase_N_dom"/>
</dbReference>
<feature type="domain" description="GHMP kinase C-terminal" evidence="11">
    <location>
        <begin position="204"/>
        <end position="277"/>
    </location>
</feature>
<gene>
    <name evidence="9 12" type="primary">ispE</name>
    <name evidence="12" type="ORF">OJF2_56030</name>
</gene>
<dbReference type="InterPro" id="IPR013750">
    <property type="entry name" value="GHMP_kinase_C_dom"/>
</dbReference>
<dbReference type="SUPFAM" id="SSF55060">
    <property type="entry name" value="GHMP Kinase, C-terminal domain"/>
    <property type="match status" value="1"/>
</dbReference>
<dbReference type="PIRSF" id="PIRSF010376">
    <property type="entry name" value="IspE"/>
    <property type="match status" value="1"/>
</dbReference>
<dbReference type="InterPro" id="IPR020568">
    <property type="entry name" value="Ribosomal_Su5_D2-typ_SF"/>
</dbReference>
<reference evidence="12 13" key="1">
    <citation type="submission" date="2019-08" db="EMBL/GenBank/DDBJ databases">
        <title>Deep-cultivation of Planctomycetes and their phenomic and genomic characterization uncovers novel biology.</title>
        <authorList>
            <person name="Wiegand S."/>
            <person name="Jogler M."/>
            <person name="Boedeker C."/>
            <person name="Pinto D."/>
            <person name="Vollmers J."/>
            <person name="Rivas-Marin E."/>
            <person name="Kohn T."/>
            <person name="Peeters S.H."/>
            <person name="Heuer A."/>
            <person name="Rast P."/>
            <person name="Oberbeckmann S."/>
            <person name="Bunk B."/>
            <person name="Jeske O."/>
            <person name="Meyerdierks A."/>
            <person name="Storesund J.E."/>
            <person name="Kallscheuer N."/>
            <person name="Luecker S."/>
            <person name="Lage O.M."/>
            <person name="Pohl T."/>
            <person name="Merkel B.J."/>
            <person name="Hornburger P."/>
            <person name="Mueller R.-W."/>
            <person name="Bruemmer F."/>
            <person name="Labrenz M."/>
            <person name="Spormann A.M."/>
            <person name="Op den Camp H."/>
            <person name="Overmann J."/>
            <person name="Amann R."/>
            <person name="Jetten M.S.M."/>
            <person name="Mascher T."/>
            <person name="Medema M.H."/>
            <person name="Devos D.P."/>
            <person name="Kaster A.-K."/>
            <person name="Ovreas L."/>
            <person name="Rohde M."/>
            <person name="Galperin M.Y."/>
            <person name="Jogler C."/>
        </authorList>
    </citation>
    <scope>NUCLEOTIDE SEQUENCE [LARGE SCALE GENOMIC DNA]</scope>
    <source>
        <strain evidence="12 13">OJF2</strain>
    </source>
</reference>
<comment type="similarity">
    <text evidence="1 9">Belongs to the GHMP kinase family. IspE subfamily.</text>
</comment>
<dbReference type="Gene3D" id="3.30.230.10">
    <property type="match status" value="1"/>
</dbReference>
<evidence type="ECO:0000313" key="12">
    <source>
        <dbReference type="EMBL" id="QEH37018.1"/>
    </source>
</evidence>
<evidence type="ECO:0000259" key="10">
    <source>
        <dbReference type="Pfam" id="PF00288"/>
    </source>
</evidence>
<dbReference type="OrthoDB" id="9809438at2"/>
<comment type="function">
    <text evidence="9">Catalyzes the phosphorylation of the position 2 hydroxy group of 4-diphosphocytidyl-2C-methyl-D-erythritol.</text>
</comment>
<keyword evidence="5 9" id="KW-0547">Nucleotide-binding</keyword>
<dbReference type="GO" id="GO:0019288">
    <property type="term" value="P:isopentenyl diphosphate biosynthetic process, methylerythritol 4-phosphate pathway"/>
    <property type="evidence" value="ECO:0007669"/>
    <property type="project" value="UniProtKB-UniRule"/>
</dbReference>
<evidence type="ECO:0000256" key="9">
    <source>
        <dbReference type="HAMAP-Rule" id="MF_00061"/>
    </source>
</evidence>
<dbReference type="InterPro" id="IPR004424">
    <property type="entry name" value="IspE"/>
</dbReference>
<keyword evidence="7 9" id="KW-0067">ATP-binding</keyword>
<dbReference type="EC" id="2.7.1.148" evidence="2 9"/>
<accession>A0A5B9W8R4</accession>
<dbReference type="AlphaFoldDB" id="A0A5B9W8R4"/>
<evidence type="ECO:0000259" key="11">
    <source>
        <dbReference type="Pfam" id="PF08544"/>
    </source>
</evidence>
<dbReference type="PANTHER" id="PTHR43527:SF2">
    <property type="entry name" value="4-DIPHOSPHOCYTIDYL-2-C-METHYL-D-ERYTHRITOL KINASE, CHLOROPLASTIC"/>
    <property type="match status" value="1"/>
</dbReference>
<feature type="binding site" evidence="9">
    <location>
        <begin position="101"/>
        <end position="111"/>
    </location>
    <ligand>
        <name>ATP</name>
        <dbReference type="ChEBI" id="CHEBI:30616"/>
    </ligand>
</feature>
<evidence type="ECO:0000256" key="3">
    <source>
        <dbReference type="ARBA" id="ARBA00017473"/>
    </source>
</evidence>
<evidence type="ECO:0000256" key="5">
    <source>
        <dbReference type="ARBA" id="ARBA00022741"/>
    </source>
</evidence>
<feature type="domain" description="GHMP kinase N-terminal" evidence="10">
    <location>
        <begin position="73"/>
        <end position="149"/>
    </location>
</feature>
<proteinExistence type="inferred from homology"/>
<feature type="active site" evidence="9">
    <location>
        <position position="17"/>
    </location>
</feature>
<dbReference type="Pfam" id="PF00288">
    <property type="entry name" value="GHMP_kinases_N"/>
    <property type="match status" value="1"/>
</dbReference>
<keyword evidence="4 9" id="KW-0808">Transferase</keyword>
<dbReference type="Pfam" id="PF08544">
    <property type="entry name" value="GHMP_kinases_C"/>
    <property type="match status" value="1"/>
</dbReference>
<comment type="catalytic activity">
    <reaction evidence="9">
        <text>4-CDP-2-C-methyl-D-erythritol + ATP = 4-CDP-2-C-methyl-D-erythritol 2-phosphate + ADP + H(+)</text>
        <dbReference type="Rhea" id="RHEA:18437"/>
        <dbReference type="ChEBI" id="CHEBI:15378"/>
        <dbReference type="ChEBI" id="CHEBI:30616"/>
        <dbReference type="ChEBI" id="CHEBI:57823"/>
        <dbReference type="ChEBI" id="CHEBI:57919"/>
        <dbReference type="ChEBI" id="CHEBI:456216"/>
        <dbReference type="EC" id="2.7.1.148"/>
    </reaction>
</comment>
<evidence type="ECO:0000256" key="2">
    <source>
        <dbReference type="ARBA" id="ARBA00012052"/>
    </source>
</evidence>
<feature type="active site" evidence="9">
    <location>
        <position position="143"/>
    </location>
</feature>